<dbReference type="Proteomes" id="UP000677228">
    <property type="component" value="Unassembled WGS sequence"/>
</dbReference>
<gene>
    <name evidence="1" type="ORF">OVA965_LOCUS23640</name>
    <name evidence="2" type="ORF">TMI583_LOCUS24362</name>
</gene>
<dbReference type="AlphaFoldDB" id="A0A8S2NJD0"/>
<protein>
    <recommendedName>
        <fullName evidence="4">REJ domain-containing protein</fullName>
    </recommendedName>
</protein>
<name>A0A8S2NJD0_9BILA</name>
<reference evidence="2" key="1">
    <citation type="submission" date="2021-02" db="EMBL/GenBank/DDBJ databases">
        <authorList>
            <person name="Nowell W R."/>
        </authorList>
    </citation>
    <scope>NUCLEOTIDE SEQUENCE</scope>
</reference>
<evidence type="ECO:0000313" key="2">
    <source>
        <dbReference type="EMBL" id="CAF4004122.1"/>
    </source>
</evidence>
<dbReference type="EMBL" id="CAJOBA010035412">
    <property type="protein sequence ID" value="CAF4004122.1"/>
    <property type="molecule type" value="Genomic_DNA"/>
</dbReference>
<proteinExistence type="predicted"/>
<comment type="caution">
    <text evidence="2">The sequence shown here is derived from an EMBL/GenBank/DDBJ whole genome shotgun (WGS) entry which is preliminary data.</text>
</comment>
<evidence type="ECO:0008006" key="4">
    <source>
        <dbReference type="Google" id="ProtNLM"/>
    </source>
</evidence>
<accession>A0A8S2NJD0</accession>
<evidence type="ECO:0000313" key="1">
    <source>
        <dbReference type="EMBL" id="CAF1193802.1"/>
    </source>
</evidence>
<dbReference type="Proteomes" id="UP000682733">
    <property type="component" value="Unassembled WGS sequence"/>
</dbReference>
<evidence type="ECO:0000313" key="3">
    <source>
        <dbReference type="Proteomes" id="UP000682733"/>
    </source>
</evidence>
<dbReference type="EMBL" id="CAJNOK010013880">
    <property type="protein sequence ID" value="CAF1193802.1"/>
    <property type="molecule type" value="Genomic_DNA"/>
</dbReference>
<sequence>MWNRFPCNDTSIAAGNYLIGDVAYLTCVSSCPGNISHLTTIQVPCTGYNIPENYSSGEGRFQIKVPKNSRFTAIYNSSAWFTLLTSATYWSIAVEINTYLRNDGTYNHAPVVTMLPIIRLRKNITYNIKINVADNDFDAYQCLWSNGSQQCGDVCQAVPGSVLNTTSCILRFKPMSIGFYAVAITVVDFETSESIQPLSRVPIQFLLHIWDSTTNLCNTPPLYLGDVSPDECIFVAPGQNLSVLLRIQVKCANSTLSNIIGVYPQGFSQSSIYQDPYDKTINIFMVNYSASASQVGQNLFCFAGVDSIGNQADSTCLRFTVQVPLSSLNTLYFKNATRFPTGTVSKYQSNWTLLYPSNTTYVRPTTEALIRFKLLSTQQDYFTLNVVTQPSNVLYLSDRLLMYTTTLFLPGQNYCIIFDPGVFLPIATCFRDSMGITDTSFWTFNIPAEAPTTLITTTTTVSSTTTLKIRTLSQLFMYPVGKKDEKQMVFIQQHALQGVV</sequence>
<organism evidence="2 3">
    <name type="scientific">Didymodactylos carnosus</name>
    <dbReference type="NCBI Taxonomy" id="1234261"/>
    <lineage>
        <taxon>Eukaryota</taxon>
        <taxon>Metazoa</taxon>
        <taxon>Spiralia</taxon>
        <taxon>Gnathifera</taxon>
        <taxon>Rotifera</taxon>
        <taxon>Eurotatoria</taxon>
        <taxon>Bdelloidea</taxon>
        <taxon>Philodinida</taxon>
        <taxon>Philodinidae</taxon>
        <taxon>Didymodactylos</taxon>
    </lineage>
</organism>